<dbReference type="PANTHER" id="PTHR30055:SF237">
    <property type="entry name" value="TRANSCRIPTIONAL REPRESSOR MCE3R"/>
    <property type="match status" value="1"/>
</dbReference>
<dbReference type="InterPro" id="IPR001647">
    <property type="entry name" value="HTH_TetR"/>
</dbReference>
<dbReference type="Gene3D" id="1.10.10.60">
    <property type="entry name" value="Homeodomain-like"/>
    <property type="match status" value="2"/>
</dbReference>
<evidence type="ECO:0000256" key="2">
    <source>
        <dbReference type="PROSITE-ProRule" id="PRU00335"/>
    </source>
</evidence>
<dbReference type="PRINTS" id="PR00455">
    <property type="entry name" value="HTHTETR"/>
</dbReference>
<dbReference type="InterPro" id="IPR009057">
    <property type="entry name" value="Homeodomain-like_sf"/>
</dbReference>
<dbReference type="InterPro" id="IPR041490">
    <property type="entry name" value="KstR2_TetR_C"/>
</dbReference>
<comment type="caution">
    <text evidence="4">The sequence shown here is derived from an EMBL/GenBank/DDBJ whole genome shotgun (WGS) entry which is preliminary data.</text>
</comment>
<dbReference type="InterPro" id="IPR023772">
    <property type="entry name" value="DNA-bd_HTH_TetR-type_CS"/>
</dbReference>
<keyword evidence="1 2" id="KW-0238">DNA-binding</keyword>
<feature type="DNA-binding region" description="H-T-H motif" evidence="2">
    <location>
        <begin position="29"/>
        <end position="48"/>
    </location>
</feature>
<organism evidence="4 5">
    <name type="scientific">Kibdelosporangium banguiense</name>
    <dbReference type="NCBI Taxonomy" id="1365924"/>
    <lineage>
        <taxon>Bacteria</taxon>
        <taxon>Bacillati</taxon>
        <taxon>Actinomycetota</taxon>
        <taxon>Actinomycetes</taxon>
        <taxon>Pseudonocardiales</taxon>
        <taxon>Pseudonocardiaceae</taxon>
        <taxon>Kibdelosporangium</taxon>
    </lineage>
</organism>
<dbReference type="Pfam" id="PF00440">
    <property type="entry name" value="TetR_N"/>
    <property type="match status" value="2"/>
</dbReference>
<proteinExistence type="predicted"/>
<dbReference type="SUPFAM" id="SSF46689">
    <property type="entry name" value="Homeodomain-like"/>
    <property type="match status" value="2"/>
</dbReference>
<dbReference type="PROSITE" id="PS50977">
    <property type="entry name" value="HTH_TETR_2"/>
    <property type="match status" value="2"/>
</dbReference>
<dbReference type="InterPro" id="IPR050109">
    <property type="entry name" value="HTH-type_TetR-like_transc_reg"/>
</dbReference>
<keyword evidence="5" id="KW-1185">Reference proteome</keyword>
<dbReference type="Pfam" id="PF17932">
    <property type="entry name" value="TetR_C_24"/>
    <property type="match status" value="1"/>
</dbReference>
<gene>
    <name evidence="4" type="ORF">JOF56_011173</name>
</gene>
<reference evidence="4 5" key="1">
    <citation type="submission" date="2021-03" db="EMBL/GenBank/DDBJ databases">
        <title>Sequencing the genomes of 1000 actinobacteria strains.</title>
        <authorList>
            <person name="Klenk H.-P."/>
        </authorList>
    </citation>
    <scope>NUCLEOTIDE SEQUENCE [LARGE SCALE GENOMIC DNA]</scope>
    <source>
        <strain evidence="4 5">DSM 46670</strain>
    </source>
</reference>
<sequence>MNTRPRNRKEQLTDAAAELFRRHGYHGVSVNDIAAAAGVTGPAVYRHFRGKQDVLAHVLLSGLDKFGLVTDEALAREKPLHSLVEAVSALAVERREVTALWRWQGRHLDKADQIKIRKRGAELMGDWITALRDTRPDLPPPDAELLSWAALSVFGSVADHHVSLPKRRFEQLLGQLACTVLRSTPAASFQPSVQDWQRPQVQPSRREELLTIATKLFREHGYRDVSMEDIGAAAGIAGPSVYRHFAGKAELLMAAGYRMADRLKMAARQAIETASSPHDALTALVRSYVDIVSRSDDLLSVFASEVGHVPERDRKELVRVQRGYVAEWVTLLRTVAPQLPEPEARIAVHAALTIVNDLTRTPRVTARPGLVAELTGLAVAVLDEAAHI</sequence>
<dbReference type="Gene3D" id="1.10.357.10">
    <property type="entry name" value="Tetracycline Repressor, domain 2"/>
    <property type="match status" value="2"/>
</dbReference>
<feature type="domain" description="HTH tetR-type" evidence="3">
    <location>
        <begin position="203"/>
        <end position="263"/>
    </location>
</feature>
<evidence type="ECO:0000313" key="4">
    <source>
        <dbReference type="EMBL" id="MBP2330788.1"/>
    </source>
</evidence>
<feature type="DNA-binding region" description="H-T-H motif" evidence="2">
    <location>
        <begin position="226"/>
        <end position="245"/>
    </location>
</feature>
<evidence type="ECO:0000256" key="1">
    <source>
        <dbReference type="ARBA" id="ARBA00023125"/>
    </source>
</evidence>
<dbReference type="EMBL" id="JAGINW010000001">
    <property type="protein sequence ID" value="MBP2330788.1"/>
    <property type="molecule type" value="Genomic_DNA"/>
</dbReference>
<name>A0ABS4U3L3_9PSEU</name>
<evidence type="ECO:0000313" key="5">
    <source>
        <dbReference type="Proteomes" id="UP001519332"/>
    </source>
</evidence>
<dbReference type="Proteomes" id="UP001519332">
    <property type="component" value="Unassembled WGS sequence"/>
</dbReference>
<dbReference type="PANTHER" id="PTHR30055">
    <property type="entry name" value="HTH-TYPE TRANSCRIPTIONAL REGULATOR RUTR"/>
    <property type="match status" value="1"/>
</dbReference>
<dbReference type="RefSeq" id="WP_307855713.1">
    <property type="nucleotide sequence ID" value="NZ_JAGINW010000001.1"/>
</dbReference>
<evidence type="ECO:0000259" key="3">
    <source>
        <dbReference type="PROSITE" id="PS50977"/>
    </source>
</evidence>
<protein>
    <submittedName>
        <fullName evidence="4">AcrR family transcriptional regulator</fullName>
    </submittedName>
</protein>
<accession>A0ABS4U3L3</accession>
<feature type="domain" description="HTH tetR-type" evidence="3">
    <location>
        <begin position="6"/>
        <end position="66"/>
    </location>
</feature>
<dbReference type="PROSITE" id="PS01081">
    <property type="entry name" value="HTH_TETR_1"/>
    <property type="match status" value="2"/>
</dbReference>